<dbReference type="PROSITE" id="PS00201">
    <property type="entry name" value="FLAVODOXIN"/>
    <property type="match status" value="1"/>
</dbReference>
<sequence>MRVRVVYESMFGTTAALAEAIAAGMRSHATVQLLGVDEAAELPDSTVDLLVVGGPTHAFGLSRAQSRAEAARRCGHTPATGTETGVREWLAAAAPVPAGTRAAAFGTRADKPAWLTGSAARAIDKRLRRLGFTLAAAPADFRVADTVGPAIAGELARAYDWGTVLAESECAQRV</sequence>
<organism evidence="2 3">
    <name type="scientific">Nocardia jiangsuensis</name>
    <dbReference type="NCBI Taxonomy" id="1691563"/>
    <lineage>
        <taxon>Bacteria</taxon>
        <taxon>Bacillati</taxon>
        <taxon>Actinomycetota</taxon>
        <taxon>Actinomycetes</taxon>
        <taxon>Mycobacteriales</taxon>
        <taxon>Nocardiaceae</taxon>
        <taxon>Nocardia</taxon>
    </lineage>
</organism>
<dbReference type="RefSeq" id="WP_378611333.1">
    <property type="nucleotide sequence ID" value="NZ_JBHSAX010000005.1"/>
</dbReference>
<proteinExistence type="predicted"/>
<dbReference type="EMBL" id="JBHSAX010000005">
    <property type="protein sequence ID" value="MFC3961585.1"/>
    <property type="molecule type" value="Genomic_DNA"/>
</dbReference>
<dbReference type="InterPro" id="IPR029039">
    <property type="entry name" value="Flavoprotein-like_sf"/>
</dbReference>
<gene>
    <name evidence="2" type="ORF">ACFO0B_06245</name>
</gene>
<dbReference type="Pfam" id="PF00258">
    <property type="entry name" value="Flavodoxin_1"/>
    <property type="match status" value="1"/>
</dbReference>
<keyword evidence="3" id="KW-1185">Reference proteome</keyword>
<dbReference type="SUPFAM" id="SSF52218">
    <property type="entry name" value="Flavoproteins"/>
    <property type="match status" value="1"/>
</dbReference>
<dbReference type="InterPro" id="IPR008254">
    <property type="entry name" value="Flavodoxin/NO_synth"/>
</dbReference>
<dbReference type="Gene3D" id="3.40.50.360">
    <property type="match status" value="1"/>
</dbReference>
<name>A0ABV8DPG1_9NOCA</name>
<evidence type="ECO:0000259" key="1">
    <source>
        <dbReference type="PROSITE" id="PS50902"/>
    </source>
</evidence>
<accession>A0ABV8DPG1</accession>
<protein>
    <submittedName>
        <fullName evidence="2">Flavodoxin domain-containing protein</fullName>
    </submittedName>
</protein>
<feature type="domain" description="Flavodoxin-like" evidence="1">
    <location>
        <begin position="3"/>
        <end position="166"/>
    </location>
</feature>
<dbReference type="PROSITE" id="PS50902">
    <property type="entry name" value="FLAVODOXIN_LIKE"/>
    <property type="match status" value="1"/>
</dbReference>
<reference evidence="3" key="1">
    <citation type="journal article" date="2019" name="Int. J. Syst. Evol. Microbiol.">
        <title>The Global Catalogue of Microorganisms (GCM) 10K type strain sequencing project: providing services to taxonomists for standard genome sequencing and annotation.</title>
        <authorList>
            <consortium name="The Broad Institute Genomics Platform"/>
            <consortium name="The Broad Institute Genome Sequencing Center for Infectious Disease"/>
            <person name="Wu L."/>
            <person name="Ma J."/>
        </authorList>
    </citation>
    <scope>NUCLEOTIDE SEQUENCE [LARGE SCALE GENOMIC DNA]</scope>
    <source>
        <strain evidence="3">CGMCC 4.7330</strain>
    </source>
</reference>
<dbReference type="InterPro" id="IPR001226">
    <property type="entry name" value="Flavodoxin_CS"/>
</dbReference>
<evidence type="ECO:0000313" key="2">
    <source>
        <dbReference type="EMBL" id="MFC3961585.1"/>
    </source>
</evidence>
<evidence type="ECO:0000313" key="3">
    <source>
        <dbReference type="Proteomes" id="UP001595696"/>
    </source>
</evidence>
<comment type="caution">
    <text evidence="2">The sequence shown here is derived from an EMBL/GenBank/DDBJ whole genome shotgun (WGS) entry which is preliminary data.</text>
</comment>
<dbReference type="Proteomes" id="UP001595696">
    <property type="component" value="Unassembled WGS sequence"/>
</dbReference>